<sequence length="40" mass="4645">MMQKKITIIGGSGGMGKVFGRYFKHHDFEVTIYARNKERL</sequence>
<proteinExistence type="predicted"/>
<evidence type="ECO:0008006" key="2">
    <source>
        <dbReference type="Google" id="ProtNLM"/>
    </source>
</evidence>
<reference evidence="1" key="1">
    <citation type="journal article" date="2014" name="Front. Microbiol.">
        <title>High frequency of phylogenetically diverse reductive dehalogenase-homologous genes in deep subseafloor sedimentary metagenomes.</title>
        <authorList>
            <person name="Kawai M."/>
            <person name="Futagami T."/>
            <person name="Toyoda A."/>
            <person name="Takaki Y."/>
            <person name="Nishi S."/>
            <person name="Hori S."/>
            <person name="Arai W."/>
            <person name="Tsubouchi T."/>
            <person name="Morono Y."/>
            <person name="Uchiyama I."/>
            <person name="Ito T."/>
            <person name="Fujiyama A."/>
            <person name="Inagaki F."/>
            <person name="Takami H."/>
        </authorList>
    </citation>
    <scope>NUCLEOTIDE SEQUENCE</scope>
    <source>
        <strain evidence="1">Expedition CK06-06</strain>
    </source>
</reference>
<dbReference type="InterPro" id="IPR036291">
    <property type="entry name" value="NAD(P)-bd_dom_sf"/>
</dbReference>
<protein>
    <recommendedName>
        <fullName evidence="2">Pyrroline-5-carboxylate reductase catalytic N-terminal domain-containing protein</fullName>
    </recommendedName>
</protein>
<accession>X0ZXI3</accession>
<comment type="caution">
    <text evidence="1">The sequence shown here is derived from an EMBL/GenBank/DDBJ whole genome shotgun (WGS) entry which is preliminary data.</text>
</comment>
<dbReference type="SUPFAM" id="SSF51735">
    <property type="entry name" value="NAD(P)-binding Rossmann-fold domains"/>
    <property type="match status" value="1"/>
</dbReference>
<feature type="non-terminal residue" evidence="1">
    <location>
        <position position="40"/>
    </location>
</feature>
<dbReference type="Gene3D" id="3.40.50.720">
    <property type="entry name" value="NAD(P)-binding Rossmann-like Domain"/>
    <property type="match status" value="1"/>
</dbReference>
<dbReference type="EMBL" id="BART01001979">
    <property type="protein sequence ID" value="GAG74249.1"/>
    <property type="molecule type" value="Genomic_DNA"/>
</dbReference>
<dbReference type="AlphaFoldDB" id="X0ZXI3"/>
<name>X0ZXI3_9ZZZZ</name>
<gene>
    <name evidence="1" type="ORF">S01H4_06424</name>
</gene>
<organism evidence="1">
    <name type="scientific">marine sediment metagenome</name>
    <dbReference type="NCBI Taxonomy" id="412755"/>
    <lineage>
        <taxon>unclassified sequences</taxon>
        <taxon>metagenomes</taxon>
        <taxon>ecological metagenomes</taxon>
    </lineage>
</organism>
<evidence type="ECO:0000313" key="1">
    <source>
        <dbReference type="EMBL" id="GAG74249.1"/>
    </source>
</evidence>